<dbReference type="InterPro" id="IPR008969">
    <property type="entry name" value="CarboxyPept-like_regulatory"/>
</dbReference>
<dbReference type="EMBL" id="CP020991">
    <property type="protein sequence ID" value="AUO19809.1"/>
    <property type="molecule type" value="Genomic_DNA"/>
</dbReference>
<gene>
    <name evidence="5" type="ORF">B9O19_01653</name>
</gene>
<dbReference type="InterPro" id="IPR013783">
    <property type="entry name" value="Ig-like_fold"/>
</dbReference>
<dbReference type="SUPFAM" id="SSF49464">
    <property type="entry name" value="Carboxypeptidase regulatory domain-like"/>
    <property type="match status" value="1"/>
</dbReference>
<feature type="chain" id="PRO_5014772303" evidence="2">
    <location>
        <begin position="24"/>
        <end position="1332"/>
    </location>
</feature>
<evidence type="ECO:0000256" key="2">
    <source>
        <dbReference type="SAM" id="SignalP"/>
    </source>
</evidence>
<keyword evidence="5" id="KW-0456">Lyase</keyword>
<feature type="compositionally biased region" description="Low complexity" evidence="1">
    <location>
        <begin position="957"/>
        <end position="980"/>
    </location>
</feature>
<dbReference type="GO" id="GO:0016829">
    <property type="term" value="F:lyase activity"/>
    <property type="evidence" value="ECO:0007669"/>
    <property type="project" value="UniProtKB-KW"/>
</dbReference>
<dbReference type="InterPro" id="IPR041624">
    <property type="entry name" value="RGI_lyase"/>
</dbReference>
<feature type="domain" description="Rhamnogalacturonan I lyase beta-sheet" evidence="3">
    <location>
        <begin position="42"/>
        <end position="124"/>
    </location>
</feature>
<dbReference type="SUPFAM" id="SSF69318">
    <property type="entry name" value="Integrin alpha N-terminal domain"/>
    <property type="match status" value="1"/>
</dbReference>
<dbReference type="InterPro" id="IPR028994">
    <property type="entry name" value="Integrin_alpha_N"/>
</dbReference>
<proteinExistence type="predicted"/>
<dbReference type="Proteomes" id="UP000235589">
    <property type="component" value="Chromosome"/>
</dbReference>
<sequence length="1332" mass="144703">MKKKLFCVILSIMMLAGCIPAMAVQDGPELNSEIQQSSEQPRQMEKLDRGAFGATAPSGGVYLSWRLLGSEPMDTVFNIYKNEQKLVDFINNTNYTDLEGSETDKYTIAPVINGQEGEKCEPITILAGHADKGQESVPYTYFDIPLNIPSPASDYEIVYDSGKSNSPIGGANDVSVGDVDGDGEYEIILKWDPNNSKDNSQSGKTGRVYLDCYEMDGTQLWRIDMGVNIRAGAHYTQFQVYDYDGDGRAELAVKTAPGTIDGAGNYVTQAGTTEAIKSADNSASYVNSSGFIIDGPEYLTIFNGQTGAAMQTVDYDPGRGDTTTWGKTSDKTNRVDRFLACTAYLDGVHPSLVTARGYYGKAIVVAYDWDGKNLNKRWRCDSTVSGYGSLAGQGNHNVSVADLDGDGCDEIVYGSAAIDNDGTVAHSTGWGHGDAIHVSDFNNDGKQEIFGVLEEKPNWGTGFRDAAGKETWHFKASGDDGRGVMDYFSPKYGVLAWDAAFGVRTIGGELISKTTLHDGSYPNFPIYWDGDLYREHFNGDRISKWNDDTLSFGRLWTIYTNNSVKFINSTKTNPNLQADLFGDWREEIILRHSDNSALRVFASISPTDYKFTTFMHDSQYRSAIAWQNTAYNQPPHQSYYIGYDKDVSEYVQPNLYYAPLPESVVTVKDSSGNLLSGASVKIDSQIMTTDENGMVSARLLPGTHNYEVELDRYILSKGAFEVPENSGAALEVVLEAKQYIYDSSNDETGSKFVYDGSEGAALTFSSSKEWQFTQDSSDGGRSFKADFETAYGGNAELEFAFGTGGTKDAGGAWNWTGRAYTYEIKLLDSTEKTVLAIGQEYSESGANEAYYYSGTGAKTNISSGTVFGSPNITKRSSSNWRIKISLDLTNGTAKLILSDDSGENGYIIENISIDSADFSSLEIGSIASSNVTWSPKVKDVLYWADSVTPPSPPPTLDPTKPTPTAKPTAEPTATPLPTDAPIIGQSWDFDNLKAGDIYGNSDDNNTISNNNGKSINIDFGTSAADGAVPPAITQRAEGNNYIQFTDKGAGQDGWSYLPETVLDGDKIIFEEDFMSGDTAKDTPLFRIFDSNNANPDNTYTTAKDGRVFEVMTVEGGTLKLNDYFSMGASATKPKDTQISGFSFSPNKWYSLKLEYTKSDNKVKVYTKEADSSDYTLRGTVTLGSGTKKIDEVPQLLPTKVQCSTRGSSANSLGIDNITVGVQGGSEVPEVTPTVQPASEFMYTLNSIAEAENGININLTKNKEGIGSNVIIAAAYDRETGALTAVETSDITMNVGDSSNIFVPLAVSETNEIKVFVWNSTDGIEPLSKSISK</sequence>
<dbReference type="CDD" id="cd10318">
    <property type="entry name" value="RGL11"/>
    <property type="match status" value="1"/>
</dbReference>
<feature type="region of interest" description="Disordered" evidence="1">
    <location>
        <begin position="948"/>
        <end position="980"/>
    </location>
</feature>
<dbReference type="InterPro" id="IPR049366">
    <property type="entry name" value="RGL11_C"/>
</dbReference>
<dbReference type="RefSeq" id="WP_207655124.1">
    <property type="nucleotide sequence ID" value="NZ_CP020991.1"/>
</dbReference>
<accession>A0A2K9P4R2</accession>
<evidence type="ECO:0000256" key="1">
    <source>
        <dbReference type="SAM" id="MobiDB-lite"/>
    </source>
</evidence>
<evidence type="ECO:0000313" key="6">
    <source>
        <dbReference type="Proteomes" id="UP000235589"/>
    </source>
</evidence>
<reference evidence="5 6" key="1">
    <citation type="submission" date="2017-04" db="EMBL/GenBank/DDBJ databases">
        <title>Monoglobus pectinilyticus 14 draft genome.</title>
        <authorList>
            <person name="Kim C."/>
            <person name="Rosendale D.I."/>
            <person name="Kelly W.J."/>
            <person name="Tannock G.W."/>
            <person name="Patchett M.L."/>
            <person name="Jordens J.Z."/>
        </authorList>
    </citation>
    <scope>NUCLEOTIDE SEQUENCE [LARGE SCALE GENOMIC DNA]</scope>
    <source>
        <strain evidence="5 6">14</strain>
    </source>
</reference>
<evidence type="ECO:0000259" key="3">
    <source>
        <dbReference type="Pfam" id="PF18370"/>
    </source>
</evidence>
<dbReference type="KEGG" id="mpec:B9O19_01653"/>
<dbReference type="PANTHER" id="PTHR43118:SF1">
    <property type="entry name" value="RHAMNOGALACTURONAN LYASE (EUROFUNG)"/>
    <property type="match status" value="1"/>
</dbReference>
<feature type="domain" description="Rhamnogalacturonan lyase family 11 C-terminal" evidence="4">
    <location>
        <begin position="141"/>
        <end position="645"/>
    </location>
</feature>
<organism evidence="5 6">
    <name type="scientific">Monoglobus pectinilyticus</name>
    <dbReference type="NCBI Taxonomy" id="1981510"/>
    <lineage>
        <taxon>Bacteria</taxon>
        <taxon>Bacillati</taxon>
        <taxon>Bacillota</taxon>
        <taxon>Clostridia</taxon>
        <taxon>Monoglobales</taxon>
        <taxon>Monoglobaceae</taxon>
        <taxon>Monoglobus</taxon>
    </lineage>
</organism>
<feature type="signal peptide" evidence="2">
    <location>
        <begin position="1"/>
        <end position="23"/>
    </location>
</feature>
<name>A0A2K9P4R2_9FIRM</name>
<dbReference type="PANTHER" id="PTHR43118">
    <property type="entry name" value="RHAMNOGALACTURONAN LYASE (EUROFUNG)"/>
    <property type="match status" value="1"/>
</dbReference>
<dbReference type="GeneID" id="98063693"/>
<dbReference type="Pfam" id="PF21348">
    <property type="entry name" value="RGL11_C"/>
    <property type="match status" value="1"/>
</dbReference>
<keyword evidence="2" id="KW-0732">Signal</keyword>
<dbReference type="Gene3D" id="2.60.40.10">
    <property type="entry name" value="Immunoglobulins"/>
    <property type="match status" value="1"/>
</dbReference>
<evidence type="ECO:0000313" key="5">
    <source>
        <dbReference type="EMBL" id="AUO19809.1"/>
    </source>
</evidence>
<dbReference type="PROSITE" id="PS51257">
    <property type="entry name" value="PROKAR_LIPOPROTEIN"/>
    <property type="match status" value="1"/>
</dbReference>
<keyword evidence="6" id="KW-1185">Reference proteome</keyword>
<dbReference type="InterPro" id="IPR034641">
    <property type="entry name" value="RGL11"/>
</dbReference>
<dbReference type="Gene3D" id="2.60.40.1120">
    <property type="entry name" value="Carboxypeptidase-like, regulatory domain"/>
    <property type="match status" value="1"/>
</dbReference>
<protein>
    <submittedName>
        <fullName evidence="5">Rhamnogalacturonan lyase family 11</fullName>
    </submittedName>
</protein>
<evidence type="ECO:0000259" key="4">
    <source>
        <dbReference type="Pfam" id="PF21348"/>
    </source>
</evidence>
<dbReference type="Pfam" id="PF18370">
    <property type="entry name" value="RGI_lyase"/>
    <property type="match status" value="1"/>
</dbReference>